<proteinExistence type="inferred from homology"/>
<evidence type="ECO:0000313" key="10">
    <source>
        <dbReference type="EMBL" id="MBN7826532.1"/>
    </source>
</evidence>
<dbReference type="InterPro" id="IPR042242">
    <property type="entry name" value="RecO_C"/>
</dbReference>
<dbReference type="InterPro" id="IPR022572">
    <property type="entry name" value="DNA_rep/recomb_RecO_N"/>
</dbReference>
<dbReference type="Pfam" id="PF02565">
    <property type="entry name" value="RecO_C"/>
    <property type="match status" value="1"/>
</dbReference>
<dbReference type="GO" id="GO:0006302">
    <property type="term" value="P:double-strand break repair"/>
    <property type="evidence" value="ECO:0007669"/>
    <property type="project" value="TreeGrafter"/>
</dbReference>
<keyword evidence="11" id="KW-1185">Reference proteome</keyword>
<dbReference type="Proteomes" id="UP000664654">
    <property type="component" value="Unassembled WGS sequence"/>
</dbReference>
<evidence type="ECO:0000256" key="2">
    <source>
        <dbReference type="ARBA" id="ARBA00007452"/>
    </source>
</evidence>
<evidence type="ECO:0000256" key="8">
    <source>
        <dbReference type="HAMAP-Rule" id="MF_00201"/>
    </source>
</evidence>
<dbReference type="Pfam" id="PF11967">
    <property type="entry name" value="RecO_N"/>
    <property type="match status" value="1"/>
</dbReference>
<evidence type="ECO:0000256" key="6">
    <source>
        <dbReference type="ARBA" id="ARBA00023204"/>
    </source>
</evidence>
<comment type="caution">
    <text evidence="10">The sequence shown here is derived from an EMBL/GenBank/DDBJ whole genome shotgun (WGS) entry which is preliminary data.</text>
</comment>
<dbReference type="GO" id="GO:0043590">
    <property type="term" value="C:bacterial nucleoid"/>
    <property type="evidence" value="ECO:0007669"/>
    <property type="project" value="TreeGrafter"/>
</dbReference>
<keyword evidence="6 8" id="KW-0234">DNA repair</keyword>
<name>A0A939ISA8_9ALTE</name>
<comment type="function">
    <text evidence="1 8">Involved in DNA repair and RecF pathway recombination.</text>
</comment>
<accession>A0A939ISA8</accession>
<dbReference type="GO" id="GO:0006310">
    <property type="term" value="P:DNA recombination"/>
    <property type="evidence" value="ECO:0007669"/>
    <property type="project" value="UniProtKB-UniRule"/>
</dbReference>
<dbReference type="InterPro" id="IPR012340">
    <property type="entry name" value="NA-bd_OB-fold"/>
</dbReference>
<dbReference type="PANTHER" id="PTHR33991">
    <property type="entry name" value="DNA REPAIR PROTEIN RECO"/>
    <property type="match status" value="1"/>
</dbReference>
<keyword evidence="4 8" id="KW-0227">DNA damage</keyword>
<feature type="domain" description="DNA replication/recombination mediator RecO N-terminal" evidence="9">
    <location>
        <begin position="6"/>
        <end position="78"/>
    </location>
</feature>
<dbReference type="EMBL" id="JAFKCV010000009">
    <property type="protein sequence ID" value="MBN7826532.1"/>
    <property type="molecule type" value="Genomic_DNA"/>
</dbReference>
<dbReference type="SUPFAM" id="SSF57863">
    <property type="entry name" value="ArfGap/RecO-like zinc finger"/>
    <property type="match status" value="1"/>
</dbReference>
<dbReference type="InterPro" id="IPR003717">
    <property type="entry name" value="RecO"/>
</dbReference>
<organism evidence="10 11">
    <name type="scientific">Bowmanella dokdonensis</name>
    <dbReference type="NCBI Taxonomy" id="751969"/>
    <lineage>
        <taxon>Bacteria</taxon>
        <taxon>Pseudomonadati</taxon>
        <taxon>Pseudomonadota</taxon>
        <taxon>Gammaproteobacteria</taxon>
        <taxon>Alteromonadales</taxon>
        <taxon>Alteromonadaceae</taxon>
        <taxon>Bowmanella</taxon>
    </lineage>
</organism>
<dbReference type="Gene3D" id="1.20.1440.120">
    <property type="entry name" value="Recombination protein O, C-terminal domain"/>
    <property type="match status" value="1"/>
</dbReference>
<evidence type="ECO:0000256" key="1">
    <source>
        <dbReference type="ARBA" id="ARBA00003065"/>
    </source>
</evidence>
<evidence type="ECO:0000256" key="5">
    <source>
        <dbReference type="ARBA" id="ARBA00023172"/>
    </source>
</evidence>
<dbReference type="Gene3D" id="2.40.50.140">
    <property type="entry name" value="Nucleic acid-binding proteins"/>
    <property type="match status" value="1"/>
</dbReference>
<dbReference type="InterPro" id="IPR037278">
    <property type="entry name" value="ARFGAP/RecO"/>
</dbReference>
<dbReference type="RefSeq" id="WP_206574648.1">
    <property type="nucleotide sequence ID" value="NZ_JAFKCV010000009.1"/>
</dbReference>
<keyword evidence="5 8" id="KW-0233">DNA recombination</keyword>
<dbReference type="NCBIfam" id="TIGR00613">
    <property type="entry name" value="reco"/>
    <property type="match status" value="1"/>
</dbReference>
<dbReference type="PANTHER" id="PTHR33991:SF1">
    <property type="entry name" value="DNA REPAIR PROTEIN RECO"/>
    <property type="match status" value="1"/>
</dbReference>
<protein>
    <recommendedName>
        <fullName evidence="3 8">DNA repair protein RecO</fullName>
    </recommendedName>
    <alternativeName>
        <fullName evidence="7 8">Recombination protein O</fullName>
    </alternativeName>
</protein>
<evidence type="ECO:0000256" key="4">
    <source>
        <dbReference type="ARBA" id="ARBA00022763"/>
    </source>
</evidence>
<dbReference type="SUPFAM" id="SSF50249">
    <property type="entry name" value="Nucleic acid-binding proteins"/>
    <property type="match status" value="1"/>
</dbReference>
<evidence type="ECO:0000256" key="3">
    <source>
        <dbReference type="ARBA" id="ARBA00021310"/>
    </source>
</evidence>
<dbReference type="AlphaFoldDB" id="A0A939ISA8"/>
<comment type="similarity">
    <text evidence="2 8">Belongs to the RecO family.</text>
</comment>
<evidence type="ECO:0000313" key="11">
    <source>
        <dbReference type="Proteomes" id="UP000664654"/>
    </source>
</evidence>
<reference evidence="10" key="1">
    <citation type="submission" date="2021-03" db="EMBL/GenBank/DDBJ databases">
        <title>novel species isolated from a fishpond in China.</title>
        <authorList>
            <person name="Lu H."/>
            <person name="Cai Z."/>
        </authorList>
    </citation>
    <scope>NUCLEOTIDE SEQUENCE</scope>
    <source>
        <strain evidence="10">JCM 30855</strain>
    </source>
</reference>
<dbReference type="HAMAP" id="MF_00201">
    <property type="entry name" value="RecO"/>
    <property type="match status" value="1"/>
</dbReference>
<sequence length="232" mass="25740">MPNPDQSAFVLHRRPYRETSFLVEVFGREKGRQSFVARGVRNSKSANRSLLQPFTPLQLSLSGRHELKNLSQVEALGSAMPLAGNGLFSALYLNELLLRLLPAEMPFESLFDAYLAALRALAAGAALEPLLRTYELLLLSELGYELDFCHDCHSGQPIAPEAFYALAAEQGFFALAREVASQNCFRGQDLLDIQGGAWHKGSLRAAKLINRQALKPLLGDRPLKSRELFLRS</sequence>
<evidence type="ECO:0000259" key="9">
    <source>
        <dbReference type="Pfam" id="PF11967"/>
    </source>
</evidence>
<evidence type="ECO:0000256" key="7">
    <source>
        <dbReference type="ARBA" id="ARBA00033409"/>
    </source>
</evidence>
<gene>
    <name evidence="8 10" type="primary">recO</name>
    <name evidence="10" type="ORF">J0A66_14955</name>
</gene>